<dbReference type="PROSITE" id="PS51323">
    <property type="entry name" value="IGFBP_N_2"/>
    <property type="match status" value="1"/>
</dbReference>
<dbReference type="Pfam" id="PF00219">
    <property type="entry name" value="IGFBP"/>
    <property type="match status" value="1"/>
</dbReference>
<dbReference type="InterPro" id="IPR009030">
    <property type="entry name" value="Growth_fac_rcpt_cys_sf"/>
</dbReference>
<gene>
    <name evidence="4" type="ORF">PoB_001167300</name>
</gene>
<evidence type="ECO:0000313" key="4">
    <source>
        <dbReference type="EMBL" id="GFN85167.1"/>
    </source>
</evidence>
<dbReference type="SMART" id="SM00121">
    <property type="entry name" value="IB"/>
    <property type="match status" value="1"/>
</dbReference>
<evidence type="ECO:0000256" key="2">
    <source>
        <dbReference type="SAM" id="SignalP"/>
    </source>
</evidence>
<dbReference type="PRINTS" id="PR01976">
    <property type="entry name" value="IGFBPFAMILY"/>
</dbReference>
<evidence type="ECO:0000313" key="5">
    <source>
        <dbReference type="Proteomes" id="UP000735302"/>
    </source>
</evidence>
<dbReference type="AlphaFoldDB" id="A0AAV3YS15"/>
<sequence length="118" mass="12809">MAAKVVCRSLTAVMFVCCLLKTSTTATRVNSQDLRLLFECPECPSMCPALPLSFECEPVMEPGVCSCCPQCARRKGDLCGLQTGRCAKGLACRPLPGDPDPFRSLMEGKAYCIPDVLW</sequence>
<dbReference type="GO" id="GO:0005576">
    <property type="term" value="C:extracellular region"/>
    <property type="evidence" value="ECO:0007669"/>
    <property type="project" value="InterPro"/>
</dbReference>
<name>A0AAV3YS15_9GAST</name>
<reference evidence="4 5" key="1">
    <citation type="journal article" date="2021" name="Elife">
        <title>Chloroplast acquisition without the gene transfer in kleptoplastic sea slugs, Plakobranchus ocellatus.</title>
        <authorList>
            <person name="Maeda T."/>
            <person name="Takahashi S."/>
            <person name="Yoshida T."/>
            <person name="Shimamura S."/>
            <person name="Takaki Y."/>
            <person name="Nagai Y."/>
            <person name="Toyoda A."/>
            <person name="Suzuki Y."/>
            <person name="Arimoto A."/>
            <person name="Ishii H."/>
            <person name="Satoh N."/>
            <person name="Nishiyama T."/>
            <person name="Hasebe M."/>
            <person name="Maruyama T."/>
            <person name="Minagawa J."/>
            <person name="Obokata J."/>
            <person name="Shigenobu S."/>
        </authorList>
    </citation>
    <scope>NUCLEOTIDE SEQUENCE [LARGE SCALE GENOMIC DNA]</scope>
</reference>
<keyword evidence="2" id="KW-0732">Signal</keyword>
<comment type="caution">
    <text evidence="4">The sequence shown here is derived from an EMBL/GenBank/DDBJ whole genome shotgun (WGS) entry which is preliminary data.</text>
</comment>
<dbReference type="PANTHER" id="PTHR11551">
    <property type="entry name" value="INSULIN-LIKE GROWTH FACTOR BINDING PROTEIN"/>
    <property type="match status" value="1"/>
</dbReference>
<dbReference type="InterPro" id="IPR000867">
    <property type="entry name" value="IGFBP-like"/>
</dbReference>
<keyword evidence="5" id="KW-1185">Reference proteome</keyword>
<feature type="domain" description="IGFBP N-terminal" evidence="3">
    <location>
        <begin position="36"/>
        <end position="115"/>
    </location>
</feature>
<dbReference type="SUPFAM" id="SSF57184">
    <property type="entry name" value="Growth factor receptor domain"/>
    <property type="match status" value="1"/>
</dbReference>
<dbReference type="EMBL" id="BLXT01001379">
    <property type="protein sequence ID" value="GFN85167.1"/>
    <property type="molecule type" value="Genomic_DNA"/>
</dbReference>
<feature type="chain" id="PRO_5043640823" evidence="2">
    <location>
        <begin position="27"/>
        <end position="118"/>
    </location>
</feature>
<proteinExistence type="predicted"/>
<accession>A0AAV3YS15</accession>
<dbReference type="Gene3D" id="4.10.40.20">
    <property type="match status" value="1"/>
</dbReference>
<dbReference type="PANTHER" id="PTHR11551:SF13">
    <property type="entry name" value="INSULIN-LIKE GROWTH FACTOR-BINDING PROTEIN 2"/>
    <property type="match status" value="1"/>
</dbReference>
<evidence type="ECO:0000256" key="1">
    <source>
        <dbReference type="ARBA" id="ARBA00023157"/>
    </source>
</evidence>
<dbReference type="GO" id="GO:0005520">
    <property type="term" value="F:insulin-like growth factor binding"/>
    <property type="evidence" value="ECO:0007669"/>
    <property type="project" value="InterPro"/>
</dbReference>
<feature type="signal peptide" evidence="2">
    <location>
        <begin position="1"/>
        <end position="26"/>
    </location>
</feature>
<dbReference type="Proteomes" id="UP000735302">
    <property type="component" value="Unassembled WGS sequence"/>
</dbReference>
<keyword evidence="1" id="KW-1015">Disulfide bond</keyword>
<evidence type="ECO:0000259" key="3">
    <source>
        <dbReference type="PROSITE" id="PS51323"/>
    </source>
</evidence>
<protein>
    <submittedName>
        <fullName evidence="4">Insulin-like growth factor binding protein-5</fullName>
    </submittedName>
</protein>
<organism evidence="4 5">
    <name type="scientific">Plakobranchus ocellatus</name>
    <dbReference type="NCBI Taxonomy" id="259542"/>
    <lineage>
        <taxon>Eukaryota</taxon>
        <taxon>Metazoa</taxon>
        <taxon>Spiralia</taxon>
        <taxon>Lophotrochozoa</taxon>
        <taxon>Mollusca</taxon>
        <taxon>Gastropoda</taxon>
        <taxon>Heterobranchia</taxon>
        <taxon>Euthyneura</taxon>
        <taxon>Panpulmonata</taxon>
        <taxon>Sacoglossa</taxon>
        <taxon>Placobranchoidea</taxon>
        <taxon>Plakobranchidae</taxon>
        <taxon>Plakobranchus</taxon>
    </lineage>
</organism>
<dbReference type="InterPro" id="IPR022321">
    <property type="entry name" value="IGFBP_1-6_chordata"/>
</dbReference>